<evidence type="ECO:0000313" key="3">
    <source>
        <dbReference type="WBParaSite" id="Hba_07738"/>
    </source>
</evidence>
<dbReference type="AlphaFoldDB" id="A0A1I7WRD3"/>
<feature type="coiled-coil region" evidence="1">
    <location>
        <begin position="166"/>
        <end position="251"/>
    </location>
</feature>
<evidence type="ECO:0000256" key="1">
    <source>
        <dbReference type="SAM" id="Coils"/>
    </source>
</evidence>
<keyword evidence="2" id="KW-1185">Reference proteome</keyword>
<evidence type="ECO:0000313" key="2">
    <source>
        <dbReference type="Proteomes" id="UP000095283"/>
    </source>
</evidence>
<sequence>MSNTNTNSAALEERLREELQTKLISARNTSKIPTAKDLLDAIIHHADNCYLISDDFRTAFTEYEQLQLTAHSTSSTTWGAQKYFLGMAILSSKHRNWFLRRYNDATSFNNAHDIYEILVAGGILEELDRTSAIAELANRNPEDTSTGVVNAHYERIEVNEMFRLNQMMFKELLKNEEDKVEELRKKLYMKQQAEEEESKEMKKLLHEVRDATEALLTRRDEMQELSVNEDIREMRKSMEEMKKKLRIQELLHTTREERLDELQESIKEISSKMDPNHALIERVAKTVQGVQIEMQTLHTN</sequence>
<organism evidence="2 3">
    <name type="scientific">Heterorhabditis bacteriophora</name>
    <name type="common">Entomopathogenic nematode worm</name>
    <dbReference type="NCBI Taxonomy" id="37862"/>
    <lineage>
        <taxon>Eukaryota</taxon>
        <taxon>Metazoa</taxon>
        <taxon>Ecdysozoa</taxon>
        <taxon>Nematoda</taxon>
        <taxon>Chromadorea</taxon>
        <taxon>Rhabditida</taxon>
        <taxon>Rhabditina</taxon>
        <taxon>Rhabditomorpha</taxon>
        <taxon>Strongyloidea</taxon>
        <taxon>Heterorhabditidae</taxon>
        <taxon>Heterorhabditis</taxon>
    </lineage>
</organism>
<dbReference type="Proteomes" id="UP000095283">
    <property type="component" value="Unplaced"/>
</dbReference>
<accession>A0A1I7WRD3</accession>
<proteinExistence type="predicted"/>
<name>A0A1I7WRD3_HETBA</name>
<dbReference type="WBParaSite" id="Hba_07738">
    <property type="protein sequence ID" value="Hba_07738"/>
    <property type="gene ID" value="Hba_07738"/>
</dbReference>
<keyword evidence="1" id="KW-0175">Coiled coil</keyword>
<reference evidence="3" key="1">
    <citation type="submission" date="2016-11" db="UniProtKB">
        <authorList>
            <consortium name="WormBaseParasite"/>
        </authorList>
    </citation>
    <scope>IDENTIFICATION</scope>
</reference>
<protein>
    <submittedName>
        <fullName evidence="3">Uncharacterized protein</fullName>
    </submittedName>
</protein>